<evidence type="ECO:0000256" key="7">
    <source>
        <dbReference type="ARBA" id="ARBA00022801"/>
    </source>
</evidence>
<evidence type="ECO:0000313" key="11">
    <source>
        <dbReference type="Proteomes" id="UP000681075"/>
    </source>
</evidence>
<evidence type="ECO:0000256" key="2">
    <source>
        <dbReference type="ARBA" id="ARBA00001946"/>
    </source>
</evidence>
<evidence type="ECO:0000256" key="6">
    <source>
        <dbReference type="ARBA" id="ARBA00022723"/>
    </source>
</evidence>
<keyword evidence="6" id="KW-0479">Metal-binding</keyword>
<dbReference type="InterPro" id="IPR037512">
    <property type="entry name" value="PGPase_prok"/>
</dbReference>
<dbReference type="SFLD" id="SFLDG01129">
    <property type="entry name" value="C1.5:_HAD__Beta-PGM__Phosphata"/>
    <property type="match status" value="1"/>
</dbReference>
<evidence type="ECO:0000256" key="4">
    <source>
        <dbReference type="ARBA" id="ARBA00006171"/>
    </source>
</evidence>
<dbReference type="RefSeq" id="WP_420242605.1">
    <property type="nucleotide sequence ID" value="NZ_BOPV01000001.1"/>
</dbReference>
<reference evidence="10" key="1">
    <citation type="submission" date="2021-02" db="EMBL/GenBank/DDBJ databases">
        <title>Genome sequence of Rhodospirillales sp. strain TMPK1 isolated from soil.</title>
        <authorList>
            <person name="Nakai R."/>
            <person name="Kusada H."/>
            <person name="Tamaki H."/>
        </authorList>
    </citation>
    <scope>NUCLEOTIDE SEQUENCE</scope>
    <source>
        <strain evidence="10">TMPK1</strain>
    </source>
</reference>
<comment type="catalytic activity">
    <reaction evidence="1">
        <text>2-phosphoglycolate + H2O = glycolate + phosphate</text>
        <dbReference type="Rhea" id="RHEA:14369"/>
        <dbReference type="ChEBI" id="CHEBI:15377"/>
        <dbReference type="ChEBI" id="CHEBI:29805"/>
        <dbReference type="ChEBI" id="CHEBI:43474"/>
        <dbReference type="ChEBI" id="CHEBI:58033"/>
        <dbReference type="EC" id="3.1.3.18"/>
    </reaction>
</comment>
<accession>A0A8S8XBR5</accession>
<name>A0A8S8XBR5_9PROT</name>
<organism evidence="10 11">
    <name type="scientific">Roseiterribacter gracilis</name>
    <dbReference type="NCBI Taxonomy" id="2812848"/>
    <lineage>
        <taxon>Bacteria</taxon>
        <taxon>Pseudomonadati</taxon>
        <taxon>Pseudomonadota</taxon>
        <taxon>Alphaproteobacteria</taxon>
        <taxon>Rhodospirillales</taxon>
        <taxon>Roseiterribacteraceae</taxon>
        <taxon>Roseiterribacter</taxon>
    </lineage>
</organism>
<dbReference type="NCBIfam" id="TIGR01549">
    <property type="entry name" value="HAD-SF-IA-v1"/>
    <property type="match status" value="1"/>
</dbReference>
<dbReference type="PRINTS" id="PR00413">
    <property type="entry name" value="HADHALOGNASE"/>
</dbReference>
<dbReference type="EC" id="3.1.3.18" evidence="5"/>
<dbReference type="EMBL" id="BOPV01000001">
    <property type="protein sequence ID" value="GIL39502.1"/>
    <property type="molecule type" value="Genomic_DNA"/>
</dbReference>
<keyword evidence="7" id="KW-0378">Hydrolase</keyword>
<comment type="similarity">
    <text evidence="4">Belongs to the HAD-like hydrolase superfamily. CbbY/CbbZ/Gph/YieH family.</text>
</comment>
<proteinExistence type="inferred from homology"/>
<dbReference type="NCBIfam" id="TIGR01509">
    <property type="entry name" value="HAD-SF-IA-v3"/>
    <property type="match status" value="1"/>
</dbReference>
<dbReference type="Gene3D" id="3.40.50.1000">
    <property type="entry name" value="HAD superfamily/HAD-like"/>
    <property type="match status" value="1"/>
</dbReference>
<dbReference type="Pfam" id="PF00702">
    <property type="entry name" value="Hydrolase"/>
    <property type="match status" value="1"/>
</dbReference>
<sequence length="227" mass="24230">MTVLPRPRLRAVLFDLDGTLIDSLPDLTALLNSILVERSLEPLSLAEVRPMVGDGVARLLERAYAARGLDVATARGELDEFVDRYERLPVRPDLPYDGAVAALDAARAAGFGCALLTNKPERPTRIILDALGWTDRFDAIVGGDTLPTRKPEPQGVLHLAQRLGARPIETALVGDGAADVGAARNAGVRAIVAGWGYTHDPQTLGGECVLRDLDAVAQWIAQEAVAV</sequence>
<dbReference type="GO" id="GO:0005975">
    <property type="term" value="P:carbohydrate metabolic process"/>
    <property type="evidence" value="ECO:0007669"/>
    <property type="project" value="InterPro"/>
</dbReference>
<dbReference type="NCBIfam" id="TIGR01449">
    <property type="entry name" value="PGP_bact"/>
    <property type="match status" value="1"/>
</dbReference>
<comment type="caution">
    <text evidence="10">The sequence shown here is derived from an EMBL/GenBank/DDBJ whole genome shotgun (WGS) entry which is preliminary data.</text>
</comment>
<dbReference type="SUPFAM" id="SSF56784">
    <property type="entry name" value="HAD-like"/>
    <property type="match status" value="1"/>
</dbReference>
<evidence type="ECO:0000256" key="8">
    <source>
        <dbReference type="ARBA" id="ARBA00022842"/>
    </source>
</evidence>
<keyword evidence="8" id="KW-0460">Magnesium</keyword>
<dbReference type="GO" id="GO:0005829">
    <property type="term" value="C:cytosol"/>
    <property type="evidence" value="ECO:0007669"/>
    <property type="project" value="TreeGrafter"/>
</dbReference>
<dbReference type="InterPro" id="IPR036412">
    <property type="entry name" value="HAD-like_sf"/>
</dbReference>
<comment type="pathway">
    <text evidence="3">Organic acid metabolism; glycolate biosynthesis; glycolate from 2-phosphoglycolate: step 1/1.</text>
</comment>
<dbReference type="PANTHER" id="PTHR43434">
    <property type="entry name" value="PHOSPHOGLYCOLATE PHOSPHATASE"/>
    <property type="match status" value="1"/>
</dbReference>
<dbReference type="SFLD" id="SFLDS00003">
    <property type="entry name" value="Haloacid_Dehalogenase"/>
    <property type="match status" value="1"/>
</dbReference>
<evidence type="ECO:0000313" key="10">
    <source>
        <dbReference type="EMBL" id="GIL39502.1"/>
    </source>
</evidence>
<dbReference type="PANTHER" id="PTHR43434:SF23">
    <property type="entry name" value="PHOSPHOGLYCOLATE PHOSPHATASE"/>
    <property type="match status" value="1"/>
</dbReference>
<dbReference type="GO" id="GO:0046872">
    <property type="term" value="F:metal ion binding"/>
    <property type="evidence" value="ECO:0007669"/>
    <property type="project" value="UniProtKB-KW"/>
</dbReference>
<gene>
    <name evidence="10" type="primary">cbbZ</name>
    <name evidence="10" type="ORF">TMPK1_17390</name>
</gene>
<dbReference type="Proteomes" id="UP000681075">
    <property type="component" value="Unassembled WGS sequence"/>
</dbReference>
<keyword evidence="11" id="KW-1185">Reference proteome</keyword>
<dbReference type="InterPro" id="IPR023214">
    <property type="entry name" value="HAD_sf"/>
</dbReference>
<protein>
    <recommendedName>
        <fullName evidence="5">phosphoglycolate phosphatase</fullName>
        <ecNumber evidence="5">3.1.3.18</ecNumber>
    </recommendedName>
</protein>
<evidence type="ECO:0000256" key="9">
    <source>
        <dbReference type="ARBA" id="ARBA00023277"/>
    </source>
</evidence>
<dbReference type="GO" id="GO:0008967">
    <property type="term" value="F:phosphoglycolate phosphatase activity"/>
    <property type="evidence" value="ECO:0007669"/>
    <property type="project" value="UniProtKB-EC"/>
</dbReference>
<dbReference type="GO" id="GO:0006281">
    <property type="term" value="P:DNA repair"/>
    <property type="evidence" value="ECO:0007669"/>
    <property type="project" value="TreeGrafter"/>
</dbReference>
<evidence type="ECO:0000256" key="3">
    <source>
        <dbReference type="ARBA" id="ARBA00004818"/>
    </source>
</evidence>
<dbReference type="AlphaFoldDB" id="A0A8S8XBR5"/>
<evidence type="ECO:0000256" key="5">
    <source>
        <dbReference type="ARBA" id="ARBA00013078"/>
    </source>
</evidence>
<comment type="cofactor">
    <cofactor evidence="2">
        <name>Mg(2+)</name>
        <dbReference type="ChEBI" id="CHEBI:18420"/>
    </cofactor>
</comment>
<dbReference type="InterPro" id="IPR023198">
    <property type="entry name" value="PGP-like_dom2"/>
</dbReference>
<dbReference type="InterPro" id="IPR050155">
    <property type="entry name" value="HAD-like_hydrolase_sf"/>
</dbReference>
<keyword evidence="9" id="KW-0119">Carbohydrate metabolism</keyword>
<evidence type="ECO:0000256" key="1">
    <source>
        <dbReference type="ARBA" id="ARBA00000830"/>
    </source>
</evidence>
<dbReference type="InterPro" id="IPR006439">
    <property type="entry name" value="HAD-SF_hydro_IA"/>
</dbReference>
<dbReference type="Gene3D" id="1.10.150.240">
    <property type="entry name" value="Putative phosphatase, domain 2"/>
    <property type="match status" value="1"/>
</dbReference>